<dbReference type="PROSITE" id="PS50801">
    <property type="entry name" value="STAS"/>
    <property type="match status" value="1"/>
</dbReference>
<feature type="compositionally biased region" description="Basic and acidic residues" evidence="1">
    <location>
        <begin position="163"/>
        <end position="174"/>
    </location>
</feature>
<comment type="caution">
    <text evidence="3">The sequence shown here is derived from an EMBL/GenBank/DDBJ whole genome shotgun (WGS) entry which is preliminary data.</text>
</comment>
<sequence length="174" mass="17699">MQHPSHRARPLTAPGLPRPGGGGTTGLLPPGRLATSSAPRGNRIHVTVRGELDLASGDALRDRLAEALAASGGGLTLDLSGLGFCDCAGLNVLLELRRRALSQGKTVVLQAAGPAVDRLLGLIGAQDLFSAPRSRRVVRPAAPAPSASKPGTSPGVMSSRSGADSEGRRVAPRV</sequence>
<dbReference type="Proteomes" id="UP000585836">
    <property type="component" value="Unassembled WGS sequence"/>
</dbReference>
<evidence type="ECO:0000259" key="2">
    <source>
        <dbReference type="PROSITE" id="PS50801"/>
    </source>
</evidence>
<evidence type="ECO:0000313" key="3">
    <source>
        <dbReference type="EMBL" id="MBB5928733.1"/>
    </source>
</evidence>
<dbReference type="PANTHER" id="PTHR33495">
    <property type="entry name" value="ANTI-SIGMA FACTOR ANTAGONIST TM_1081-RELATED-RELATED"/>
    <property type="match status" value="1"/>
</dbReference>
<dbReference type="InterPro" id="IPR002645">
    <property type="entry name" value="STAS_dom"/>
</dbReference>
<dbReference type="SUPFAM" id="SSF52091">
    <property type="entry name" value="SpoIIaa-like"/>
    <property type="match status" value="1"/>
</dbReference>
<dbReference type="InterPro" id="IPR058548">
    <property type="entry name" value="MlaB-like_STAS"/>
</dbReference>
<evidence type="ECO:0000313" key="4">
    <source>
        <dbReference type="Proteomes" id="UP000585836"/>
    </source>
</evidence>
<dbReference type="GO" id="GO:0043856">
    <property type="term" value="F:anti-sigma factor antagonist activity"/>
    <property type="evidence" value="ECO:0007669"/>
    <property type="project" value="TreeGrafter"/>
</dbReference>
<dbReference type="AlphaFoldDB" id="A0A7W9PVE0"/>
<feature type="region of interest" description="Disordered" evidence="1">
    <location>
        <begin position="134"/>
        <end position="174"/>
    </location>
</feature>
<name>A0A7W9PVE0_9ACTN</name>
<feature type="compositionally biased region" description="Polar residues" evidence="1">
    <location>
        <begin position="149"/>
        <end position="162"/>
    </location>
</feature>
<evidence type="ECO:0000256" key="1">
    <source>
        <dbReference type="SAM" id="MobiDB-lite"/>
    </source>
</evidence>
<organism evidence="3 4">
    <name type="scientific">Streptomyces echinatus</name>
    <dbReference type="NCBI Taxonomy" id="67293"/>
    <lineage>
        <taxon>Bacteria</taxon>
        <taxon>Bacillati</taxon>
        <taxon>Actinomycetota</taxon>
        <taxon>Actinomycetes</taxon>
        <taxon>Kitasatosporales</taxon>
        <taxon>Streptomycetaceae</taxon>
        <taxon>Streptomyces</taxon>
    </lineage>
</organism>
<protein>
    <submittedName>
        <fullName evidence="3">Anti-anti-sigma factor</fullName>
    </submittedName>
</protein>
<gene>
    <name evidence="3" type="ORF">FHS34_004203</name>
</gene>
<dbReference type="InterPro" id="IPR036513">
    <property type="entry name" value="STAS_dom_sf"/>
</dbReference>
<proteinExistence type="predicted"/>
<dbReference type="EMBL" id="JACHJK010000007">
    <property type="protein sequence ID" value="MBB5928733.1"/>
    <property type="molecule type" value="Genomic_DNA"/>
</dbReference>
<dbReference type="Pfam" id="PF13466">
    <property type="entry name" value="STAS_2"/>
    <property type="match status" value="1"/>
</dbReference>
<dbReference type="CDD" id="cd07043">
    <property type="entry name" value="STAS_anti-anti-sigma_factors"/>
    <property type="match status" value="1"/>
</dbReference>
<reference evidence="3 4" key="1">
    <citation type="submission" date="2020-08" db="EMBL/GenBank/DDBJ databases">
        <title>Genomic Encyclopedia of Type Strains, Phase III (KMG-III): the genomes of soil and plant-associated and newly described type strains.</title>
        <authorList>
            <person name="Whitman W."/>
        </authorList>
    </citation>
    <scope>NUCLEOTIDE SEQUENCE [LARGE SCALE GENOMIC DNA]</scope>
    <source>
        <strain evidence="3 4">CECT 3313</strain>
    </source>
</reference>
<dbReference type="PANTHER" id="PTHR33495:SF2">
    <property type="entry name" value="ANTI-SIGMA FACTOR ANTAGONIST TM_1081-RELATED"/>
    <property type="match status" value="1"/>
</dbReference>
<keyword evidence="4" id="KW-1185">Reference proteome</keyword>
<feature type="region of interest" description="Disordered" evidence="1">
    <location>
        <begin position="1"/>
        <end position="29"/>
    </location>
</feature>
<dbReference type="RefSeq" id="WP_184967563.1">
    <property type="nucleotide sequence ID" value="NZ_BAAAWF010000015.1"/>
</dbReference>
<feature type="compositionally biased region" description="Low complexity" evidence="1">
    <location>
        <begin position="139"/>
        <end position="148"/>
    </location>
</feature>
<feature type="domain" description="STAS" evidence="2">
    <location>
        <begin position="46"/>
        <end position="145"/>
    </location>
</feature>
<dbReference type="Gene3D" id="3.30.750.24">
    <property type="entry name" value="STAS domain"/>
    <property type="match status" value="1"/>
</dbReference>
<accession>A0A7W9PVE0</accession>